<gene>
    <name evidence="8" type="ORF">FYJ60_03995</name>
</gene>
<keyword evidence="6" id="KW-1133">Transmembrane helix</keyword>
<evidence type="ECO:0000313" key="9">
    <source>
        <dbReference type="Proteomes" id="UP000466864"/>
    </source>
</evidence>
<feature type="region of interest" description="Disordered" evidence="5">
    <location>
        <begin position="1045"/>
        <end position="1096"/>
    </location>
</feature>
<feature type="transmembrane region" description="Helical" evidence="6">
    <location>
        <begin position="1100"/>
        <end position="1121"/>
    </location>
</feature>
<dbReference type="PROSITE" id="PS50847">
    <property type="entry name" value="GRAM_POS_ANCHORING"/>
    <property type="match status" value="1"/>
</dbReference>
<feature type="compositionally biased region" description="Low complexity" evidence="5">
    <location>
        <begin position="1068"/>
        <end position="1088"/>
    </location>
</feature>
<keyword evidence="3" id="KW-0732">Signal</keyword>
<sequence>MKGKRSKRLSVFLGALLCFVMVIGLLPTKALAEGGSSAAEPVMEASQEETEDQADKEEEATEPTAAPIITPTAASSEGTEEPSAVPATTNTNTPEAETDKKSQENSLDEASPKKAPANPKQNSGVKGDSADNPVTTTEELAAAVSAAETGDTIYLGKGHFSLYNQKADAKNKNLTFIGSGIASTFWGIGAETPDPEHFGTEFNGDYSFDSRYNAGGKGNLTDTTIKWQNMTLQSGGSNINYLGFIGIGHTIVENCVVNGGTNYWGYQDSIFRNTTFNNTADYVMWTNTGTAYTFDGCIFNVAGKTLNVYRDSVSSYGSTLTVNLNNCTINSTKPNKSVLNIKDQGDNPCGWDFVINVNGNIAVSGLNANSRTCSRLFQVYNDKNTGTVKHYATVNINGTPVWKDGARAVDHNFDGITGGSYTDGTEGAGSAQYTDGYKDNAFDTSTSEWFTNADGSSYRTITKICRYCGYAETSKEEKPAAPKQWEYSKSKMATNLDEHFQSNVSLTLPSSEQQLTTEICFVLDGSSYSNTGESALKMLSSLKEAVAESGAKIQVDIVGFKQIAYDDGSYDLATQYDEIAKAFQKKHSHGTNMHAGLLLAKEVLARDTSIPDSRKYMILISDGDSYLYCKNGDYTTPYSRSFIPAASAGGQAYGGFYDEAWYKPSAPYGTNVGRPKTNDVMAWDRYLKDIADRNAESNGDSYEYIWNYYDHLWENKTPEEVSADGFKTMPTGNAITGENTRQASNIDMAYLYAASAYSELAQKYNCCALQAQSLNTADGGKSAFMGYLNNVGNGGTVDFRTIRNDIVYYLDAGSTVEDYMGYSEGNYNFNLDAPSSMVIVVKDADGKQKTYNAVKISENKYGFKPVADSGNPDSGEDTAYSYVAEYFPGDRQKTEHLVWTINVPVTNFEHVSLNYTLKLENPKTEPGTYGQYDANGSQNYDGLFTNGKAVLNPVDSKGQTGAPEEFAKPTVSYTVPATITYTDGVEKEEIFADQEYKAEIGQKTPPFEGTPVRDGYTFKGWAPSVADTVAGNVKYTAVWEKIAETPGINPTPTDSGKPASPAPTGSIKPASPAKPAVPVKTAVTAQTAGTSPKTGDSSSLMLWMLLFAAAAAGTIGICVYARKKKNIK</sequence>
<dbReference type="Gene3D" id="3.40.50.410">
    <property type="entry name" value="von Willebrand factor, type A domain"/>
    <property type="match status" value="1"/>
</dbReference>
<feature type="domain" description="Gram-positive cocci surface proteins LPxTG" evidence="7">
    <location>
        <begin position="1091"/>
        <end position="1128"/>
    </location>
</feature>
<evidence type="ECO:0000256" key="6">
    <source>
        <dbReference type="SAM" id="Phobius"/>
    </source>
</evidence>
<feature type="compositionally biased region" description="Low complexity" evidence="5">
    <location>
        <begin position="86"/>
        <end position="95"/>
    </location>
</feature>
<feature type="compositionally biased region" description="Acidic residues" evidence="5">
    <location>
        <begin position="46"/>
        <end position="61"/>
    </location>
</feature>
<evidence type="ECO:0000256" key="1">
    <source>
        <dbReference type="ARBA" id="ARBA00022512"/>
    </source>
</evidence>
<evidence type="ECO:0000256" key="5">
    <source>
        <dbReference type="SAM" id="MobiDB-lite"/>
    </source>
</evidence>
<dbReference type="InterPro" id="IPR019931">
    <property type="entry name" value="LPXTG_anchor"/>
</dbReference>
<comment type="caution">
    <text evidence="8">The sequence shown here is derived from an EMBL/GenBank/DDBJ whole genome shotgun (WGS) entry which is preliminary data.</text>
</comment>
<feature type="compositionally biased region" description="Low complexity" evidence="5">
    <location>
        <begin position="62"/>
        <end position="74"/>
    </location>
</feature>
<keyword evidence="9" id="KW-1185">Reference proteome</keyword>
<name>A0A7X2TMQ9_9FIRM</name>
<dbReference type="AlphaFoldDB" id="A0A7X2TMQ9"/>
<organism evidence="8 9">
    <name type="scientific">Bilifractor porci</name>
    <dbReference type="NCBI Taxonomy" id="2606636"/>
    <lineage>
        <taxon>Bacteria</taxon>
        <taxon>Bacillati</taxon>
        <taxon>Bacillota</taxon>
        <taxon>Clostridia</taxon>
        <taxon>Lachnospirales</taxon>
        <taxon>Lachnospiraceae</taxon>
        <taxon>Bilifractor</taxon>
    </lineage>
</organism>
<keyword evidence="6" id="KW-0472">Membrane</keyword>
<dbReference type="InterPro" id="IPR036465">
    <property type="entry name" value="vWFA_dom_sf"/>
</dbReference>
<keyword evidence="2" id="KW-0964">Secreted</keyword>
<accession>A0A7X2TMQ9</accession>
<protein>
    <recommendedName>
        <fullName evidence="7">Gram-positive cocci surface proteins LPxTG domain-containing protein</fullName>
    </recommendedName>
</protein>
<keyword evidence="6" id="KW-0812">Transmembrane</keyword>
<evidence type="ECO:0000313" key="8">
    <source>
        <dbReference type="EMBL" id="MST81474.1"/>
    </source>
</evidence>
<dbReference type="SUPFAM" id="SSF53300">
    <property type="entry name" value="vWA-like"/>
    <property type="match status" value="1"/>
</dbReference>
<dbReference type="RefSeq" id="WP_154457279.1">
    <property type="nucleotide sequence ID" value="NZ_VUMV01000002.1"/>
</dbReference>
<feature type="region of interest" description="Disordered" evidence="5">
    <location>
        <begin position="37"/>
        <end position="133"/>
    </location>
</feature>
<proteinExistence type="predicted"/>
<evidence type="ECO:0000256" key="3">
    <source>
        <dbReference type="ARBA" id="ARBA00022729"/>
    </source>
</evidence>
<reference evidence="8 9" key="1">
    <citation type="submission" date="2019-08" db="EMBL/GenBank/DDBJ databases">
        <title>In-depth cultivation of the pig gut microbiome towards novel bacterial diversity and tailored functional studies.</title>
        <authorList>
            <person name="Wylensek D."/>
            <person name="Hitch T.C.A."/>
            <person name="Clavel T."/>
        </authorList>
    </citation>
    <scope>NUCLEOTIDE SEQUENCE [LARGE SCALE GENOMIC DNA]</scope>
    <source>
        <strain evidence="8 9">Oil+RF-744-WCA-WT-13</strain>
    </source>
</reference>
<evidence type="ECO:0000256" key="4">
    <source>
        <dbReference type="ARBA" id="ARBA00023088"/>
    </source>
</evidence>
<keyword evidence="1" id="KW-0134">Cell wall</keyword>
<dbReference type="Proteomes" id="UP000466864">
    <property type="component" value="Unassembled WGS sequence"/>
</dbReference>
<evidence type="ECO:0000256" key="2">
    <source>
        <dbReference type="ARBA" id="ARBA00022525"/>
    </source>
</evidence>
<keyword evidence="4" id="KW-0572">Peptidoglycan-anchor</keyword>
<evidence type="ECO:0000259" key="7">
    <source>
        <dbReference type="PROSITE" id="PS50847"/>
    </source>
</evidence>
<dbReference type="EMBL" id="VUMV01000002">
    <property type="protein sequence ID" value="MST81474.1"/>
    <property type="molecule type" value="Genomic_DNA"/>
</dbReference>
<dbReference type="CDD" id="cd00198">
    <property type="entry name" value="vWFA"/>
    <property type="match status" value="1"/>
</dbReference>